<reference evidence="2" key="1">
    <citation type="submission" date="2023-10" db="EMBL/GenBank/DDBJ databases">
        <title>Genome assembly of Pristionchus species.</title>
        <authorList>
            <person name="Yoshida K."/>
            <person name="Sommer R.J."/>
        </authorList>
    </citation>
    <scope>NUCLEOTIDE SEQUENCE</scope>
    <source>
        <strain evidence="2">RS5133</strain>
    </source>
</reference>
<feature type="region of interest" description="Disordered" evidence="1">
    <location>
        <begin position="59"/>
        <end position="95"/>
    </location>
</feature>
<feature type="compositionally biased region" description="Polar residues" evidence="1">
    <location>
        <begin position="1"/>
        <end position="12"/>
    </location>
</feature>
<evidence type="ECO:0000256" key="1">
    <source>
        <dbReference type="SAM" id="MobiDB-lite"/>
    </source>
</evidence>
<proteinExistence type="predicted"/>
<sequence length="95" mass="10721">LSSLPSAQSDIPSQREDRLMHDPSPQTPSEQVEHLICMHPLCAGAVHFSFRRHWRDQARESTLGEGEEGRERPNLKIAQRVEAYSVENPSSQTDA</sequence>
<gene>
    <name evidence="2" type="ORF">PFISCL1PPCAC_15275</name>
</gene>
<dbReference type="AlphaFoldDB" id="A0AAV5VZY1"/>
<feature type="non-terminal residue" evidence="2">
    <location>
        <position position="1"/>
    </location>
</feature>
<accession>A0AAV5VZY1</accession>
<dbReference type="EMBL" id="BTSY01000004">
    <property type="protein sequence ID" value="GMT23978.1"/>
    <property type="molecule type" value="Genomic_DNA"/>
</dbReference>
<feature type="region of interest" description="Disordered" evidence="1">
    <location>
        <begin position="1"/>
        <end position="32"/>
    </location>
</feature>
<evidence type="ECO:0000313" key="2">
    <source>
        <dbReference type="EMBL" id="GMT23978.1"/>
    </source>
</evidence>
<evidence type="ECO:0000313" key="3">
    <source>
        <dbReference type="Proteomes" id="UP001432322"/>
    </source>
</evidence>
<organism evidence="2 3">
    <name type="scientific">Pristionchus fissidentatus</name>
    <dbReference type="NCBI Taxonomy" id="1538716"/>
    <lineage>
        <taxon>Eukaryota</taxon>
        <taxon>Metazoa</taxon>
        <taxon>Ecdysozoa</taxon>
        <taxon>Nematoda</taxon>
        <taxon>Chromadorea</taxon>
        <taxon>Rhabditida</taxon>
        <taxon>Rhabditina</taxon>
        <taxon>Diplogasteromorpha</taxon>
        <taxon>Diplogasteroidea</taxon>
        <taxon>Neodiplogasteridae</taxon>
        <taxon>Pristionchus</taxon>
    </lineage>
</organism>
<feature type="non-terminal residue" evidence="2">
    <location>
        <position position="95"/>
    </location>
</feature>
<keyword evidence="3" id="KW-1185">Reference proteome</keyword>
<name>A0AAV5VZY1_9BILA</name>
<comment type="caution">
    <text evidence="2">The sequence shown here is derived from an EMBL/GenBank/DDBJ whole genome shotgun (WGS) entry which is preliminary data.</text>
</comment>
<dbReference type="Proteomes" id="UP001432322">
    <property type="component" value="Unassembled WGS sequence"/>
</dbReference>
<protein>
    <submittedName>
        <fullName evidence="2">Uncharacterized protein</fullName>
    </submittedName>
</protein>